<feature type="compositionally biased region" description="Basic residues" evidence="1">
    <location>
        <begin position="15"/>
        <end position="30"/>
    </location>
</feature>
<evidence type="ECO:0000256" key="1">
    <source>
        <dbReference type="SAM" id="MobiDB-lite"/>
    </source>
</evidence>
<feature type="non-terminal residue" evidence="2">
    <location>
        <position position="1"/>
    </location>
</feature>
<feature type="compositionally biased region" description="Polar residues" evidence="1">
    <location>
        <begin position="1"/>
        <end position="11"/>
    </location>
</feature>
<name>A0A3B0KBJ0_DROGU</name>
<sequence length="56" mass="6540">SQPRNHGVSPTTKDKQRRRLHPRGGRPIRRNNKDKPGRRLHPRGGSHTTREDKEAR</sequence>
<reference evidence="3" key="1">
    <citation type="submission" date="2018-01" db="EMBL/GenBank/DDBJ databases">
        <authorList>
            <person name="Alioto T."/>
            <person name="Alioto T."/>
        </authorList>
    </citation>
    <scope>NUCLEOTIDE SEQUENCE [LARGE SCALE GENOMIC DNA]</scope>
</reference>
<evidence type="ECO:0000313" key="3">
    <source>
        <dbReference type="Proteomes" id="UP000268350"/>
    </source>
</evidence>
<dbReference type="EMBL" id="OUUW01000071">
    <property type="protein sequence ID" value="SPP90082.1"/>
    <property type="molecule type" value="Genomic_DNA"/>
</dbReference>
<protein>
    <submittedName>
        <fullName evidence="2">Uncharacterized protein</fullName>
    </submittedName>
</protein>
<accession>A0A3B0KBJ0</accession>
<dbReference type="AlphaFoldDB" id="A0A3B0KBJ0"/>
<evidence type="ECO:0000313" key="2">
    <source>
        <dbReference type="EMBL" id="SPP90082.1"/>
    </source>
</evidence>
<gene>
    <name evidence="2" type="ORF">DGUA_6G021109</name>
</gene>
<dbReference type="Proteomes" id="UP000268350">
    <property type="component" value="Unassembled WGS sequence"/>
</dbReference>
<feature type="region of interest" description="Disordered" evidence="1">
    <location>
        <begin position="1"/>
        <end position="56"/>
    </location>
</feature>
<organism evidence="2 3">
    <name type="scientific">Drosophila guanche</name>
    <name type="common">Fruit fly</name>
    <dbReference type="NCBI Taxonomy" id="7266"/>
    <lineage>
        <taxon>Eukaryota</taxon>
        <taxon>Metazoa</taxon>
        <taxon>Ecdysozoa</taxon>
        <taxon>Arthropoda</taxon>
        <taxon>Hexapoda</taxon>
        <taxon>Insecta</taxon>
        <taxon>Pterygota</taxon>
        <taxon>Neoptera</taxon>
        <taxon>Endopterygota</taxon>
        <taxon>Diptera</taxon>
        <taxon>Brachycera</taxon>
        <taxon>Muscomorpha</taxon>
        <taxon>Ephydroidea</taxon>
        <taxon>Drosophilidae</taxon>
        <taxon>Drosophila</taxon>
        <taxon>Sophophora</taxon>
    </lineage>
</organism>
<proteinExistence type="predicted"/>
<keyword evidence="3" id="KW-1185">Reference proteome</keyword>